<name>A0A975BTF2_9BACT</name>
<proteinExistence type="predicted"/>
<accession>A0A975BTF2</accession>
<organism evidence="1 2">
    <name type="scientific">Desulfonema magnum</name>
    <dbReference type="NCBI Taxonomy" id="45655"/>
    <lineage>
        <taxon>Bacteria</taxon>
        <taxon>Pseudomonadati</taxon>
        <taxon>Thermodesulfobacteriota</taxon>
        <taxon>Desulfobacteria</taxon>
        <taxon>Desulfobacterales</taxon>
        <taxon>Desulfococcaceae</taxon>
        <taxon>Desulfonema</taxon>
    </lineage>
</organism>
<evidence type="ECO:0000313" key="2">
    <source>
        <dbReference type="Proteomes" id="UP000663722"/>
    </source>
</evidence>
<dbReference type="AlphaFoldDB" id="A0A975BTF2"/>
<keyword evidence="2" id="KW-1185">Reference proteome</keyword>
<sequence length="38" mass="4779">MMIMDYTKKNIKKVGWVERSGTHRTFPHFRVFYFWENP</sequence>
<dbReference type="Proteomes" id="UP000663722">
    <property type="component" value="Chromosome"/>
</dbReference>
<evidence type="ECO:0000313" key="1">
    <source>
        <dbReference type="EMBL" id="QTA91340.1"/>
    </source>
</evidence>
<reference evidence="1" key="1">
    <citation type="journal article" date="2021" name="Microb. Physiol.">
        <title>Proteogenomic Insights into the Physiology of Marine, Sulfate-Reducing, Filamentous Desulfonema limicola and Desulfonema magnum.</title>
        <authorList>
            <person name="Schnaars V."/>
            <person name="Wohlbrand L."/>
            <person name="Scheve S."/>
            <person name="Hinrichs C."/>
            <person name="Reinhardt R."/>
            <person name="Rabus R."/>
        </authorList>
    </citation>
    <scope>NUCLEOTIDE SEQUENCE</scope>
    <source>
        <strain evidence="1">4be13</strain>
    </source>
</reference>
<dbReference type="EMBL" id="CP061800">
    <property type="protein sequence ID" value="QTA91340.1"/>
    <property type="molecule type" value="Genomic_DNA"/>
</dbReference>
<dbReference type="KEGG" id="dmm:dnm_074050"/>
<gene>
    <name evidence="1" type="ORF">dnm_074050</name>
</gene>
<protein>
    <submittedName>
        <fullName evidence="1">Uncharacterized protein</fullName>
    </submittedName>
</protein>